<reference evidence="2 3" key="1">
    <citation type="submission" date="2016-10" db="EMBL/GenBank/DDBJ databases">
        <authorList>
            <person name="de Groot N.N."/>
        </authorList>
    </citation>
    <scope>NUCLEOTIDE SEQUENCE [LARGE SCALE GENOMIC DNA]</scope>
    <source>
        <strain evidence="2 3">DSM 23042</strain>
    </source>
</reference>
<dbReference type="AlphaFoldDB" id="A0A1H9VHM1"/>
<evidence type="ECO:0000313" key="3">
    <source>
        <dbReference type="Proteomes" id="UP000198885"/>
    </source>
</evidence>
<dbReference type="Proteomes" id="UP000198885">
    <property type="component" value="Unassembled WGS sequence"/>
</dbReference>
<dbReference type="RefSeq" id="WP_268874220.1">
    <property type="nucleotide sequence ID" value="NZ_FOGU01000007.1"/>
</dbReference>
<protein>
    <submittedName>
        <fullName evidence="2">Uncharacterized protein</fullName>
    </submittedName>
</protein>
<gene>
    <name evidence="2" type="ORF">SAMN04490244_107135</name>
</gene>
<evidence type="ECO:0000313" key="2">
    <source>
        <dbReference type="EMBL" id="SES21276.1"/>
    </source>
</evidence>
<proteinExistence type="predicted"/>
<dbReference type="STRING" id="641238.SAMN04490244_107135"/>
<dbReference type="EMBL" id="FOGU01000007">
    <property type="protein sequence ID" value="SES21276.1"/>
    <property type="molecule type" value="Genomic_DNA"/>
</dbReference>
<accession>A0A1H9VHM1</accession>
<sequence length="42" mass="4586">MSNYQFQQGKKDAEQGKPVGNLNGMTSQEKESRVAGNNASKK</sequence>
<keyword evidence="3" id="KW-1185">Reference proteome</keyword>
<name>A0A1H9VHM1_9RHOB</name>
<feature type="region of interest" description="Disordered" evidence="1">
    <location>
        <begin position="1"/>
        <end position="42"/>
    </location>
</feature>
<organism evidence="2 3">
    <name type="scientific">Tranquillimonas rosea</name>
    <dbReference type="NCBI Taxonomy" id="641238"/>
    <lineage>
        <taxon>Bacteria</taxon>
        <taxon>Pseudomonadati</taxon>
        <taxon>Pseudomonadota</taxon>
        <taxon>Alphaproteobacteria</taxon>
        <taxon>Rhodobacterales</taxon>
        <taxon>Roseobacteraceae</taxon>
        <taxon>Tranquillimonas</taxon>
    </lineage>
</organism>
<evidence type="ECO:0000256" key="1">
    <source>
        <dbReference type="SAM" id="MobiDB-lite"/>
    </source>
</evidence>